<dbReference type="OrthoDB" id="21615at2759"/>
<dbReference type="CDD" id="cd05836">
    <property type="entry name" value="PWWP_GLYR1"/>
    <property type="match status" value="1"/>
</dbReference>
<dbReference type="PROSITE" id="PS50812">
    <property type="entry name" value="PWWP"/>
    <property type="match status" value="1"/>
</dbReference>
<dbReference type="RefSeq" id="XP_011429627.2">
    <property type="nucleotide sequence ID" value="XM_011431325.4"/>
</dbReference>
<comment type="similarity">
    <text evidence="2">Belongs to the HIBADH-related family. NP60 subfamily.</text>
</comment>
<evidence type="ECO:0000256" key="5">
    <source>
        <dbReference type="ARBA" id="ARBA00034140"/>
    </source>
</evidence>
<dbReference type="InterPro" id="IPR002204">
    <property type="entry name" value="3-OH-isobutyrate_DH-rel_CS"/>
</dbReference>
<dbReference type="PROSITE" id="PS00895">
    <property type="entry name" value="3_HYDROXYISOBUT_DH"/>
    <property type="match status" value="1"/>
</dbReference>
<evidence type="ECO:0000256" key="3">
    <source>
        <dbReference type="ARBA" id="ARBA00022454"/>
    </source>
</evidence>
<dbReference type="InterPro" id="IPR035501">
    <property type="entry name" value="GLYR1_PWWP"/>
</dbReference>
<evidence type="ECO:0000256" key="2">
    <source>
        <dbReference type="ARBA" id="ARBA00007598"/>
    </source>
</evidence>
<dbReference type="Gene3D" id="2.30.30.140">
    <property type="match status" value="1"/>
</dbReference>
<dbReference type="EnsemblMetazoa" id="G27411.4">
    <property type="protein sequence ID" value="G27411.4:cds"/>
    <property type="gene ID" value="G27411"/>
</dbReference>
<dbReference type="SMART" id="SM00293">
    <property type="entry name" value="PWWP"/>
    <property type="match status" value="1"/>
</dbReference>
<dbReference type="Proteomes" id="UP000005408">
    <property type="component" value="Unassembled WGS sequence"/>
</dbReference>
<accession>A0A8W8LBQ7</accession>
<dbReference type="InterPro" id="IPR013328">
    <property type="entry name" value="6PGD_dom2"/>
</dbReference>
<sequence>MATGFEIHDLVWAKMKGFPAWPGKIIEPKPEVKRPANNKKVHHFIFFFGSENYAWIPEENIYLYSDHRDKFKLEKRIPKGFKEALEAIEDELKEKPFIKTFKTKELPSIDEELAQIFPGKPSGSPQKDYTREPLKGKKRKKTDAGKDGNKSMETQNTVRRKRMSNSDDNPKPKKAKVIAKVTGSPSKLTLSPDHKLKPKIRAELPSPRPEHNLPMSPPSHSYIQASLSPGNASASTQIEETLLKVKPVAKPSIIPTPMRIGFLGLGIMGQGMVMNLLRSGHEVTVWNRTALKCRDFVKSGAFKGNNPAEVVQSCDITFSCVADTTAVKDLVFGNYGVLQGISKGKCYVEMSTIDEETMQDVAEAITARGGVFLESPVVGSRVPALEGQLIILAAGERKLYDECYSCFEAIGKKSLYLGADIGAATRMKLIVNMVMGTVVAGLAEAMAMAEKVGLDQEDVAEVLSVGALSCPTVIHKSQAILSQRYDPHFPLQHQQKDLRLALLLGDKVEQPLYVASAANELYKKARRLGYGESDISAVYRAASN</sequence>
<name>A0A8W8LBQ7_MAGGI</name>
<reference evidence="8" key="1">
    <citation type="submission" date="2022-08" db="UniProtKB">
        <authorList>
            <consortium name="EnsemblMetazoa"/>
        </authorList>
    </citation>
    <scope>IDENTIFICATION</scope>
    <source>
        <strain evidence="8">05x7-T-G4-1.051#20</strain>
    </source>
</reference>
<dbReference type="InterPro" id="IPR036291">
    <property type="entry name" value="NAD(P)-bd_dom_sf"/>
</dbReference>
<evidence type="ECO:0000313" key="8">
    <source>
        <dbReference type="EnsemblMetazoa" id="G27411.4:cds"/>
    </source>
</evidence>
<dbReference type="FunFam" id="3.40.50.720:FF:000058">
    <property type="entry name" value="Putative oxidoreductase GLYR1 homolog"/>
    <property type="match status" value="1"/>
</dbReference>
<dbReference type="GO" id="GO:0031491">
    <property type="term" value="F:nucleosome binding"/>
    <property type="evidence" value="ECO:0007669"/>
    <property type="project" value="TreeGrafter"/>
</dbReference>
<organism evidence="8 9">
    <name type="scientific">Magallana gigas</name>
    <name type="common">Pacific oyster</name>
    <name type="synonym">Crassostrea gigas</name>
    <dbReference type="NCBI Taxonomy" id="29159"/>
    <lineage>
        <taxon>Eukaryota</taxon>
        <taxon>Metazoa</taxon>
        <taxon>Spiralia</taxon>
        <taxon>Lophotrochozoa</taxon>
        <taxon>Mollusca</taxon>
        <taxon>Bivalvia</taxon>
        <taxon>Autobranchia</taxon>
        <taxon>Pteriomorphia</taxon>
        <taxon>Ostreida</taxon>
        <taxon>Ostreoidea</taxon>
        <taxon>Ostreidae</taxon>
        <taxon>Magallana</taxon>
    </lineage>
</organism>
<dbReference type="OMA" id="TEDAWIK"/>
<dbReference type="PANTHER" id="PTHR43580">
    <property type="entry name" value="OXIDOREDUCTASE GLYR1-RELATED"/>
    <property type="match status" value="1"/>
</dbReference>
<dbReference type="GO" id="GO:0000785">
    <property type="term" value="C:chromatin"/>
    <property type="evidence" value="ECO:0007669"/>
    <property type="project" value="TreeGrafter"/>
</dbReference>
<evidence type="ECO:0000256" key="6">
    <source>
        <dbReference type="SAM" id="MobiDB-lite"/>
    </source>
</evidence>
<dbReference type="GO" id="GO:0140673">
    <property type="term" value="P:transcription elongation-coupled chromatin remodeling"/>
    <property type="evidence" value="ECO:0007669"/>
    <property type="project" value="TreeGrafter"/>
</dbReference>
<dbReference type="AlphaFoldDB" id="A0A8W8LBQ7"/>
<dbReference type="InterPro" id="IPR006115">
    <property type="entry name" value="6PGDH_NADP-bd"/>
</dbReference>
<keyword evidence="9" id="KW-1185">Reference proteome</keyword>
<feature type="compositionally biased region" description="Polar residues" evidence="6">
    <location>
        <begin position="218"/>
        <end position="230"/>
    </location>
</feature>
<keyword evidence="3" id="KW-0158">Chromosome</keyword>
<dbReference type="Gene3D" id="3.40.50.720">
    <property type="entry name" value="NAD(P)-binding Rossmann-like Domain"/>
    <property type="match status" value="1"/>
</dbReference>
<dbReference type="GO" id="GO:0051287">
    <property type="term" value="F:NAD binding"/>
    <property type="evidence" value="ECO:0007669"/>
    <property type="project" value="InterPro"/>
</dbReference>
<dbReference type="GeneID" id="105329855"/>
<dbReference type="InterPro" id="IPR008927">
    <property type="entry name" value="6-PGluconate_DH-like_C_sf"/>
</dbReference>
<dbReference type="GO" id="GO:0003677">
    <property type="term" value="F:DNA binding"/>
    <property type="evidence" value="ECO:0007669"/>
    <property type="project" value="TreeGrafter"/>
</dbReference>
<evidence type="ECO:0000313" key="9">
    <source>
        <dbReference type="Proteomes" id="UP000005408"/>
    </source>
</evidence>
<dbReference type="GO" id="GO:0016491">
    <property type="term" value="F:oxidoreductase activity"/>
    <property type="evidence" value="ECO:0007669"/>
    <property type="project" value="InterPro"/>
</dbReference>
<dbReference type="InterPro" id="IPR051265">
    <property type="entry name" value="HIBADH-related_NP60_sf"/>
</dbReference>
<dbReference type="KEGG" id="crg:105329855"/>
<dbReference type="InterPro" id="IPR000313">
    <property type="entry name" value="PWWP_dom"/>
</dbReference>
<dbReference type="SUPFAM" id="SSF63748">
    <property type="entry name" value="Tudor/PWWP/MBT"/>
    <property type="match status" value="1"/>
</dbReference>
<evidence type="ECO:0000256" key="4">
    <source>
        <dbReference type="ARBA" id="ARBA00030287"/>
    </source>
</evidence>
<dbReference type="Pfam" id="PF03446">
    <property type="entry name" value="NAD_binding_2"/>
    <property type="match status" value="1"/>
</dbReference>
<dbReference type="Gene3D" id="1.10.1040.10">
    <property type="entry name" value="N-(1-d-carboxylethyl)-l-norvaline Dehydrogenase, domain 2"/>
    <property type="match status" value="1"/>
</dbReference>
<dbReference type="Pfam" id="PF00855">
    <property type="entry name" value="PWWP"/>
    <property type="match status" value="1"/>
</dbReference>
<dbReference type="GO" id="GO:0050661">
    <property type="term" value="F:NADP binding"/>
    <property type="evidence" value="ECO:0007669"/>
    <property type="project" value="InterPro"/>
</dbReference>
<dbReference type="PANTHER" id="PTHR43580:SF2">
    <property type="entry name" value="CYTOKINE-LIKE NUCLEAR FACTOR N-PAC"/>
    <property type="match status" value="1"/>
</dbReference>
<dbReference type="Pfam" id="PF14833">
    <property type="entry name" value="NAD_binding_11"/>
    <property type="match status" value="1"/>
</dbReference>
<feature type="domain" description="PWWP" evidence="7">
    <location>
        <begin position="7"/>
        <end position="67"/>
    </location>
</feature>
<evidence type="ECO:0000256" key="1">
    <source>
        <dbReference type="ARBA" id="ARBA00004286"/>
    </source>
</evidence>
<dbReference type="InterPro" id="IPR029154">
    <property type="entry name" value="HIBADH-like_NADP-bd"/>
</dbReference>
<evidence type="ECO:0000259" key="7">
    <source>
        <dbReference type="PROSITE" id="PS50812"/>
    </source>
</evidence>
<protein>
    <recommendedName>
        <fullName evidence="5">Cytokine-like nuclear factor N-PAC</fullName>
    </recommendedName>
    <alternativeName>
        <fullName evidence="4">Glyoxylate reductase 1 homolog</fullName>
    </alternativeName>
</protein>
<feature type="region of interest" description="Disordered" evidence="6">
    <location>
        <begin position="115"/>
        <end position="230"/>
    </location>
</feature>
<dbReference type="SUPFAM" id="SSF51735">
    <property type="entry name" value="NAD(P)-binding Rossmann-fold domains"/>
    <property type="match status" value="1"/>
</dbReference>
<comment type="subcellular location">
    <subcellularLocation>
        <location evidence="1">Chromosome</location>
    </subcellularLocation>
</comment>
<proteinExistence type="inferred from homology"/>
<dbReference type="SUPFAM" id="SSF48179">
    <property type="entry name" value="6-phosphogluconate dehydrogenase C-terminal domain-like"/>
    <property type="match status" value="1"/>
</dbReference>